<sequence>MLVVGTLMIEPTEGESKTAEVWSTSSAADVSILQTLSCRKNKQHLNLLDDGEEVFEDDDDDDDDVETGGDIKCKLWDDYEEDNDVEIGEDIKCKLCYAEAADIKSAVDICKRRGGPKQLLLALVQTVYAPISDLKFSFDVRTSEFWISELSDLDAENP</sequence>
<proteinExistence type="predicted"/>
<dbReference type="AlphaFoldDB" id="A0AAD8L2R7"/>
<protein>
    <submittedName>
        <fullName evidence="1">Uncharacterized protein</fullName>
    </submittedName>
</protein>
<gene>
    <name evidence="1" type="ORF">QVD17_08794</name>
</gene>
<name>A0AAD8L2R7_TARER</name>
<accession>A0AAD8L2R7</accession>
<comment type="caution">
    <text evidence="1">The sequence shown here is derived from an EMBL/GenBank/DDBJ whole genome shotgun (WGS) entry which is preliminary data.</text>
</comment>
<dbReference type="Proteomes" id="UP001229421">
    <property type="component" value="Unassembled WGS sequence"/>
</dbReference>
<dbReference type="EMBL" id="JAUHHV010000002">
    <property type="protein sequence ID" value="KAK1431963.1"/>
    <property type="molecule type" value="Genomic_DNA"/>
</dbReference>
<evidence type="ECO:0000313" key="1">
    <source>
        <dbReference type="EMBL" id="KAK1431963.1"/>
    </source>
</evidence>
<evidence type="ECO:0000313" key="2">
    <source>
        <dbReference type="Proteomes" id="UP001229421"/>
    </source>
</evidence>
<organism evidence="1 2">
    <name type="scientific">Tagetes erecta</name>
    <name type="common">African marigold</name>
    <dbReference type="NCBI Taxonomy" id="13708"/>
    <lineage>
        <taxon>Eukaryota</taxon>
        <taxon>Viridiplantae</taxon>
        <taxon>Streptophyta</taxon>
        <taxon>Embryophyta</taxon>
        <taxon>Tracheophyta</taxon>
        <taxon>Spermatophyta</taxon>
        <taxon>Magnoliopsida</taxon>
        <taxon>eudicotyledons</taxon>
        <taxon>Gunneridae</taxon>
        <taxon>Pentapetalae</taxon>
        <taxon>asterids</taxon>
        <taxon>campanulids</taxon>
        <taxon>Asterales</taxon>
        <taxon>Asteraceae</taxon>
        <taxon>Asteroideae</taxon>
        <taxon>Heliantheae alliance</taxon>
        <taxon>Tageteae</taxon>
        <taxon>Tagetes</taxon>
    </lineage>
</organism>
<reference evidence="1" key="1">
    <citation type="journal article" date="2023" name="bioRxiv">
        <title>Improved chromosome-level genome assembly for marigold (Tagetes erecta).</title>
        <authorList>
            <person name="Jiang F."/>
            <person name="Yuan L."/>
            <person name="Wang S."/>
            <person name="Wang H."/>
            <person name="Xu D."/>
            <person name="Wang A."/>
            <person name="Fan W."/>
        </authorList>
    </citation>
    <scope>NUCLEOTIDE SEQUENCE</scope>
    <source>
        <strain evidence="1">WSJ</strain>
        <tissue evidence="1">Leaf</tissue>
    </source>
</reference>
<keyword evidence="2" id="KW-1185">Reference proteome</keyword>